<name>A0A9E6RD25_9HYPH</name>
<keyword evidence="4" id="KW-1185">Reference proteome</keyword>
<feature type="domain" description="M23ase beta-sheet core" evidence="2">
    <location>
        <begin position="60"/>
        <end position="134"/>
    </location>
</feature>
<protein>
    <submittedName>
        <fullName evidence="3">M23 family metallopeptidase</fullName>
    </submittedName>
</protein>
<proteinExistence type="predicted"/>
<dbReference type="Gene3D" id="2.70.70.10">
    <property type="entry name" value="Glucose Permease (Domain IIA)"/>
    <property type="match status" value="1"/>
</dbReference>
<accession>A0A9E6RD25</accession>
<dbReference type="Proteomes" id="UP000825701">
    <property type="component" value="Chromosome"/>
</dbReference>
<gene>
    <name evidence="3" type="ORF">K6K41_09395</name>
</gene>
<evidence type="ECO:0000313" key="3">
    <source>
        <dbReference type="EMBL" id="QZO01590.1"/>
    </source>
</evidence>
<evidence type="ECO:0000256" key="1">
    <source>
        <dbReference type="SAM" id="SignalP"/>
    </source>
</evidence>
<dbReference type="RefSeq" id="WP_261404887.1">
    <property type="nucleotide sequence ID" value="NZ_CP081869.1"/>
</dbReference>
<evidence type="ECO:0000259" key="2">
    <source>
        <dbReference type="Pfam" id="PF01551"/>
    </source>
</evidence>
<feature type="signal peptide" evidence="1">
    <location>
        <begin position="1"/>
        <end position="19"/>
    </location>
</feature>
<reference evidence="3" key="1">
    <citation type="submission" date="2021-08" db="EMBL/GenBank/DDBJ databases">
        <authorList>
            <person name="Zhang H."/>
            <person name="Xu M."/>
            <person name="Yu Z."/>
            <person name="Yang L."/>
            <person name="Cai Y."/>
        </authorList>
    </citation>
    <scope>NUCLEOTIDE SEQUENCE</scope>
    <source>
        <strain evidence="3">CHL1</strain>
    </source>
</reference>
<evidence type="ECO:0000313" key="4">
    <source>
        <dbReference type="Proteomes" id="UP000825701"/>
    </source>
</evidence>
<dbReference type="InterPro" id="IPR016047">
    <property type="entry name" value="M23ase_b-sheet_dom"/>
</dbReference>
<dbReference type="EMBL" id="CP081869">
    <property type="protein sequence ID" value="QZO01590.1"/>
    <property type="molecule type" value="Genomic_DNA"/>
</dbReference>
<dbReference type="KEGG" id="cmet:K6K41_09395"/>
<keyword evidence="1" id="KW-0732">Signal</keyword>
<dbReference type="InterPro" id="IPR011055">
    <property type="entry name" value="Dup_hybrid_motif"/>
</dbReference>
<dbReference type="CDD" id="cd12797">
    <property type="entry name" value="M23_peptidase"/>
    <property type="match status" value="1"/>
</dbReference>
<dbReference type="SUPFAM" id="SSF51261">
    <property type="entry name" value="Duplicated hybrid motif"/>
    <property type="match status" value="1"/>
</dbReference>
<feature type="chain" id="PRO_5038373178" evidence="1">
    <location>
        <begin position="20"/>
        <end position="138"/>
    </location>
</feature>
<dbReference type="AlphaFoldDB" id="A0A9E6RD25"/>
<sequence>MRIRLALACVVLSALPTAAVELSAPIVCPAGLVCPVQNLFDHDPGKGVRDFRCTALGYDGHDGVDFRAPTTAAQKAGVEVRAAAPGVVVGTRDGMEDAGLKASGREAVEGVECGNGVMIRHDDEWSTQYCHMARGRWR</sequence>
<organism evidence="3 4">
    <name type="scientific">Chenggangzhangella methanolivorans</name>
    <dbReference type="NCBI Taxonomy" id="1437009"/>
    <lineage>
        <taxon>Bacteria</taxon>
        <taxon>Pseudomonadati</taxon>
        <taxon>Pseudomonadota</taxon>
        <taxon>Alphaproteobacteria</taxon>
        <taxon>Hyphomicrobiales</taxon>
        <taxon>Methylopilaceae</taxon>
        <taxon>Chenggangzhangella</taxon>
    </lineage>
</organism>
<dbReference type="Pfam" id="PF01551">
    <property type="entry name" value="Peptidase_M23"/>
    <property type="match status" value="1"/>
</dbReference>